<evidence type="ECO:0000259" key="6">
    <source>
        <dbReference type="Pfam" id="PF17953"/>
    </source>
</evidence>
<dbReference type="GO" id="GO:0051607">
    <property type="term" value="P:defense response to virus"/>
    <property type="evidence" value="ECO:0007669"/>
    <property type="project" value="UniProtKB-KW"/>
</dbReference>
<evidence type="ECO:0000256" key="3">
    <source>
        <dbReference type="ARBA" id="ARBA00022884"/>
    </source>
</evidence>
<evidence type="ECO:0000259" key="5">
    <source>
        <dbReference type="Pfam" id="PF03787"/>
    </source>
</evidence>
<evidence type="ECO:0000256" key="2">
    <source>
        <dbReference type="ARBA" id="ARBA00016109"/>
    </source>
</evidence>
<dbReference type="EMBL" id="PHFL01000060">
    <property type="protein sequence ID" value="RFM23631.1"/>
    <property type="molecule type" value="Genomic_DNA"/>
</dbReference>
<organism evidence="7 8">
    <name type="scientific">Candidatus Thermochlorobacter aerophilus</name>
    <dbReference type="NCBI Taxonomy" id="1868324"/>
    <lineage>
        <taxon>Bacteria</taxon>
        <taxon>Pseudomonadati</taxon>
        <taxon>Chlorobiota</taxon>
        <taxon>Chlorobiia</taxon>
        <taxon>Chlorobiales</taxon>
        <taxon>Candidatus Thermochlorobacteriaceae</taxon>
        <taxon>Candidatus Thermochlorobacter</taxon>
    </lineage>
</organism>
<reference evidence="7 8" key="1">
    <citation type="journal article" date="2011" name="ISME J.">
        <title>Community ecology of hot spring cyanobacterial mats: predominant populations and their functional potential.</title>
        <authorList>
            <person name="Klatt C.G."/>
            <person name="Wood J.M."/>
            <person name="Rusch D.B."/>
            <person name="Bateson M.M."/>
            <person name="Hamamura N."/>
            <person name="Heidelberg J.F."/>
            <person name="Grossman A.R."/>
            <person name="Bhaya D."/>
            <person name="Cohan F.M."/>
            <person name="Kuhl M."/>
            <person name="Bryant D.A."/>
            <person name="Ward D.M."/>
        </authorList>
    </citation>
    <scope>NUCLEOTIDE SEQUENCE [LARGE SCALE GENOMIC DNA]</scope>
    <source>
        <strain evidence="7">OS</strain>
    </source>
</reference>
<dbReference type="InterPro" id="IPR005510">
    <property type="entry name" value="Csm4"/>
</dbReference>
<keyword evidence="3" id="KW-0694">RNA-binding</keyword>
<dbReference type="InterPro" id="IPR040932">
    <property type="entry name" value="Csm4_C"/>
</dbReference>
<dbReference type="GO" id="GO:0003723">
    <property type="term" value="F:RNA binding"/>
    <property type="evidence" value="ECO:0007669"/>
    <property type="project" value="UniProtKB-KW"/>
</dbReference>
<dbReference type="InterPro" id="IPR005537">
    <property type="entry name" value="RAMP_III_fam"/>
</dbReference>
<keyword evidence="4" id="KW-0051">Antiviral defense</keyword>
<name>A0A395LYX9_9BACT</name>
<proteinExistence type="inferred from homology"/>
<evidence type="ECO:0000256" key="4">
    <source>
        <dbReference type="ARBA" id="ARBA00023118"/>
    </source>
</evidence>
<evidence type="ECO:0000256" key="1">
    <source>
        <dbReference type="ARBA" id="ARBA00005772"/>
    </source>
</evidence>
<dbReference type="NCBIfam" id="TIGR01903">
    <property type="entry name" value="cas5_csm4"/>
    <property type="match status" value="1"/>
</dbReference>
<evidence type="ECO:0000313" key="7">
    <source>
        <dbReference type="EMBL" id="RFM23631.1"/>
    </source>
</evidence>
<dbReference type="AlphaFoldDB" id="A0A395LYX9"/>
<protein>
    <recommendedName>
        <fullName evidence="2">CRISPR system Cms protein Csm4</fullName>
    </recommendedName>
</protein>
<dbReference type="Pfam" id="PF03787">
    <property type="entry name" value="RAMPs"/>
    <property type="match status" value="1"/>
</dbReference>
<feature type="domain" description="Csm4 C-terminal" evidence="6">
    <location>
        <begin position="215"/>
        <end position="309"/>
    </location>
</feature>
<evidence type="ECO:0000313" key="8">
    <source>
        <dbReference type="Proteomes" id="UP000266389"/>
    </source>
</evidence>
<feature type="domain" description="CRISPR type III-associated protein" evidence="5">
    <location>
        <begin position="16"/>
        <end position="202"/>
    </location>
</feature>
<comment type="similarity">
    <text evidence="1">Belongs to the CRISPR-associated Csm4 family.</text>
</comment>
<comment type="caution">
    <text evidence="7">The sequence shown here is derived from an EMBL/GenBank/DDBJ whole genome shotgun (WGS) entry which is preliminary data.</text>
</comment>
<dbReference type="Proteomes" id="UP000266389">
    <property type="component" value="Unassembled WGS sequence"/>
</dbReference>
<dbReference type="Pfam" id="PF17953">
    <property type="entry name" value="Csm4_C"/>
    <property type="match status" value="1"/>
</dbReference>
<gene>
    <name evidence="7" type="primary">csm4</name>
    <name evidence="7" type="ORF">D0433_09685</name>
</gene>
<accession>A0A395LYX9</accession>
<sequence length="313" mass="35467">MTALFKLRFPSGISLYNNRHILHSDMLWGAICNAANLLFGSASVEALRKPYAILMSSAFPLIEAELFFPRPLSFYKEPDNYADQKKFKKVRFISEKIWKEIISGKSIDLQQGTIQSMFWFEKTPTLEAFAVTLERPRVTLDRISNSPTLFSSEETIYDNSVGFFFLAEFEDETLKHIFSSALRLLGDEGIGAERSVGKGWFSVEEVSYPLPEIQNPNAFLLLSLYMPTADELSSLDIENSFYEILERGGWVTSFGGMTLRRKKVRAFAEGSVLRLKQGMPKGQIVEVLSAQQSLSHNIYRNLQAFAIPIQLGE</sequence>